<dbReference type="AlphaFoldDB" id="A0A7X2PDH0"/>
<proteinExistence type="predicted"/>
<name>A0A7X2PDH0_9SPIO</name>
<dbReference type="InterPro" id="IPR050624">
    <property type="entry name" value="HTH-type_Tx_Regulator"/>
</dbReference>
<dbReference type="SUPFAM" id="SSF46689">
    <property type="entry name" value="Homeodomain-like"/>
    <property type="match status" value="1"/>
</dbReference>
<feature type="domain" description="HTH tetR-type" evidence="3">
    <location>
        <begin position="10"/>
        <end position="70"/>
    </location>
</feature>
<keyword evidence="1 2" id="KW-0238">DNA-binding</keyword>
<dbReference type="InterPro" id="IPR001647">
    <property type="entry name" value="HTH_TetR"/>
</dbReference>
<sequence>MEAFFVNLTITSKEEILKAGRMIAQEKGLSAINMRSVAAECNIALGTLYNYYSNKDELVLAVIESIWKDIFHIKECKDDISFLDFVVFILSCLKDSKEKYPNFFVTHSMILESKVKDEAKDRMNNCFIHIKSMMLSVLENDKTIDSSCFSNSFSRDEFVSFVFSNILLAELNTFDEQALIEVIKRII</sequence>
<dbReference type="Pfam" id="PF00440">
    <property type="entry name" value="TetR_N"/>
    <property type="match status" value="1"/>
</dbReference>
<dbReference type="PANTHER" id="PTHR43479:SF11">
    <property type="entry name" value="ACREF_ENVCD OPERON REPRESSOR-RELATED"/>
    <property type="match status" value="1"/>
</dbReference>
<evidence type="ECO:0000259" key="3">
    <source>
        <dbReference type="PROSITE" id="PS50977"/>
    </source>
</evidence>
<accession>A0A7X2PDH0</accession>
<comment type="caution">
    <text evidence="4">The sequence shown here is derived from an EMBL/GenBank/DDBJ whole genome shotgun (WGS) entry which is preliminary data.</text>
</comment>
<gene>
    <name evidence="4" type="ORF">FYJ80_08185</name>
</gene>
<evidence type="ECO:0000313" key="5">
    <source>
        <dbReference type="Proteomes" id="UP000460549"/>
    </source>
</evidence>
<dbReference type="Proteomes" id="UP000460549">
    <property type="component" value="Unassembled WGS sequence"/>
</dbReference>
<dbReference type="PANTHER" id="PTHR43479">
    <property type="entry name" value="ACREF/ENVCD OPERON REPRESSOR-RELATED"/>
    <property type="match status" value="1"/>
</dbReference>
<dbReference type="GO" id="GO:0003677">
    <property type="term" value="F:DNA binding"/>
    <property type="evidence" value="ECO:0007669"/>
    <property type="project" value="UniProtKB-UniRule"/>
</dbReference>
<reference evidence="4 5" key="1">
    <citation type="submission" date="2019-08" db="EMBL/GenBank/DDBJ databases">
        <title>In-depth cultivation of the pig gut microbiome towards novel bacterial diversity and tailored functional studies.</title>
        <authorList>
            <person name="Wylensek D."/>
            <person name="Hitch T.C.A."/>
            <person name="Clavel T."/>
        </authorList>
    </citation>
    <scope>NUCLEOTIDE SEQUENCE [LARGE SCALE GENOMIC DNA]</scope>
    <source>
        <strain evidence="4 5">NM-380-WT-3C1</strain>
    </source>
</reference>
<dbReference type="InterPro" id="IPR009057">
    <property type="entry name" value="Homeodomain-like_sf"/>
</dbReference>
<dbReference type="PROSITE" id="PS50977">
    <property type="entry name" value="HTH_TETR_2"/>
    <property type="match status" value="1"/>
</dbReference>
<keyword evidence="5" id="KW-1185">Reference proteome</keyword>
<organism evidence="4 5">
    <name type="scientific">Bullifex porci</name>
    <dbReference type="NCBI Taxonomy" id="2606638"/>
    <lineage>
        <taxon>Bacteria</taxon>
        <taxon>Pseudomonadati</taxon>
        <taxon>Spirochaetota</taxon>
        <taxon>Spirochaetia</taxon>
        <taxon>Spirochaetales</taxon>
        <taxon>Spirochaetaceae</taxon>
        <taxon>Bullifex</taxon>
    </lineage>
</organism>
<dbReference type="Gene3D" id="1.10.357.10">
    <property type="entry name" value="Tetracycline Repressor, domain 2"/>
    <property type="match status" value="1"/>
</dbReference>
<dbReference type="PRINTS" id="PR00455">
    <property type="entry name" value="HTHTETR"/>
</dbReference>
<dbReference type="EMBL" id="VUNN01000016">
    <property type="protein sequence ID" value="MSU06752.1"/>
    <property type="molecule type" value="Genomic_DNA"/>
</dbReference>
<evidence type="ECO:0000256" key="2">
    <source>
        <dbReference type="PROSITE-ProRule" id="PRU00335"/>
    </source>
</evidence>
<evidence type="ECO:0000256" key="1">
    <source>
        <dbReference type="ARBA" id="ARBA00023125"/>
    </source>
</evidence>
<evidence type="ECO:0000313" key="4">
    <source>
        <dbReference type="EMBL" id="MSU06752.1"/>
    </source>
</evidence>
<feature type="DNA-binding region" description="H-T-H motif" evidence="2">
    <location>
        <begin position="33"/>
        <end position="52"/>
    </location>
</feature>
<protein>
    <submittedName>
        <fullName evidence="4">TetR/AcrR family transcriptional regulator</fullName>
    </submittedName>
</protein>